<name>A0A917WPT1_9ACTN</name>
<keyword evidence="2" id="KW-0812">Transmembrane</keyword>
<proteinExistence type="predicted"/>
<evidence type="ECO:0000256" key="1">
    <source>
        <dbReference type="SAM" id="MobiDB-lite"/>
    </source>
</evidence>
<feature type="compositionally biased region" description="Gly residues" evidence="1">
    <location>
        <begin position="285"/>
        <end position="308"/>
    </location>
</feature>
<feature type="region of interest" description="Disordered" evidence="1">
    <location>
        <begin position="285"/>
        <end position="313"/>
    </location>
</feature>
<feature type="compositionally biased region" description="Low complexity" evidence="1">
    <location>
        <begin position="35"/>
        <end position="54"/>
    </location>
</feature>
<sequence length="594" mass="59466">MSGEDRPPGAANDEPEAAEDAAAAPVPAPEPTIQLASESAAEPEPEPVAGLEPEPGAPPRRSRRRLVGVLSAAGVALAVVAAGGAFAVARLWQDSVGRMPEEILPASAAAFARINLTPGLSQRLKFGTLFAGSDGNGEHALEKAVFDGAPISYDDVAPWFDGRLGVALWADPAHPDAPVTLVAAAAKDADKARSTLDAAQRKAGTDRLGFQVADGYALLAFGEKDSQGAVSAAAKQPKLAQAADFRSAVGTLPADQPLLGWADLGRATKLAEKLAMGRLTAELGPFGGLGESGSEGDSGGEGESGGSAAGPSAVPDVTGTLVIGAQAAADSIEVRGRLIGGTQVSTAQPAVDAVQALGGMPSGTLASGVVSGPFDGIEGVLGEELGWLPLTLFSSFDVAGGGGPIAVLPGGAIGPGGGDPEAIQKYLEEHPEVLEGGSGSFTFVDPGELKSVEMLDPQKAADAFGAGVTKATALSFSVVSGGDKAGGVPLMVDLRMPDAAAAKQLHTDLAALTQLTSATCEVSGEHVVLKAKSYAPGTGKLADVELFRQAMAGGVAKPSTAVYFDAGDEPVKAIGLTAGRDGADTVLFARLVTR</sequence>
<feature type="transmembrane region" description="Helical" evidence="2">
    <location>
        <begin position="66"/>
        <end position="92"/>
    </location>
</feature>
<accession>A0A917WPT1</accession>
<feature type="region of interest" description="Disordered" evidence="1">
    <location>
        <begin position="1"/>
        <end position="61"/>
    </location>
</feature>
<protein>
    <recommendedName>
        <fullName evidence="5">DUF3352 domain-containing protein</fullName>
    </recommendedName>
</protein>
<evidence type="ECO:0008006" key="5">
    <source>
        <dbReference type="Google" id="ProtNLM"/>
    </source>
</evidence>
<dbReference type="AlphaFoldDB" id="A0A917WPT1"/>
<comment type="caution">
    <text evidence="3">The sequence shown here is derived from an EMBL/GenBank/DDBJ whole genome shotgun (WGS) entry which is preliminary data.</text>
</comment>
<evidence type="ECO:0000313" key="3">
    <source>
        <dbReference type="EMBL" id="GGM19883.1"/>
    </source>
</evidence>
<keyword evidence="2" id="KW-0472">Membrane</keyword>
<keyword evidence="4" id="KW-1185">Reference proteome</keyword>
<dbReference type="Proteomes" id="UP000642070">
    <property type="component" value="Unassembled WGS sequence"/>
</dbReference>
<organism evidence="3 4">
    <name type="scientific">Dactylosporangium sucinum</name>
    <dbReference type="NCBI Taxonomy" id="1424081"/>
    <lineage>
        <taxon>Bacteria</taxon>
        <taxon>Bacillati</taxon>
        <taxon>Actinomycetota</taxon>
        <taxon>Actinomycetes</taxon>
        <taxon>Micromonosporales</taxon>
        <taxon>Micromonosporaceae</taxon>
        <taxon>Dactylosporangium</taxon>
    </lineage>
</organism>
<dbReference type="EMBL" id="BMPI01000008">
    <property type="protein sequence ID" value="GGM19883.1"/>
    <property type="molecule type" value="Genomic_DNA"/>
</dbReference>
<keyword evidence="2" id="KW-1133">Transmembrane helix</keyword>
<evidence type="ECO:0000256" key="2">
    <source>
        <dbReference type="SAM" id="Phobius"/>
    </source>
</evidence>
<evidence type="ECO:0000313" key="4">
    <source>
        <dbReference type="Proteomes" id="UP000642070"/>
    </source>
</evidence>
<reference evidence="3" key="1">
    <citation type="journal article" date="2014" name="Int. J. Syst. Evol. Microbiol.">
        <title>Complete genome sequence of Corynebacterium casei LMG S-19264T (=DSM 44701T), isolated from a smear-ripened cheese.</title>
        <authorList>
            <consortium name="US DOE Joint Genome Institute (JGI-PGF)"/>
            <person name="Walter F."/>
            <person name="Albersmeier A."/>
            <person name="Kalinowski J."/>
            <person name="Ruckert C."/>
        </authorList>
    </citation>
    <scope>NUCLEOTIDE SEQUENCE</scope>
    <source>
        <strain evidence="3">JCM 19831</strain>
    </source>
</reference>
<dbReference type="RefSeq" id="WP_190249600.1">
    <property type="nucleotide sequence ID" value="NZ_BMPI01000008.1"/>
</dbReference>
<gene>
    <name evidence="3" type="ORF">GCM10007977_021410</name>
</gene>
<reference evidence="3" key="2">
    <citation type="submission" date="2020-09" db="EMBL/GenBank/DDBJ databases">
        <authorList>
            <person name="Sun Q."/>
            <person name="Ohkuma M."/>
        </authorList>
    </citation>
    <scope>NUCLEOTIDE SEQUENCE</scope>
    <source>
        <strain evidence="3">JCM 19831</strain>
    </source>
</reference>